<reference evidence="1 2" key="1">
    <citation type="submission" date="2017-11" db="EMBL/GenBank/DDBJ databases">
        <title>Animal gut microbial communities from fecal samples from Wisconsin, USA.</title>
        <authorList>
            <person name="Neumann A."/>
        </authorList>
    </citation>
    <scope>NUCLEOTIDE SEQUENCE [LARGE SCALE GENOMIC DNA]</scope>
    <source>
        <strain evidence="1 2">UWS3</strain>
    </source>
</reference>
<organism evidence="1 2">
    <name type="scientific">Hallerella succinigenes</name>
    <dbReference type="NCBI Taxonomy" id="1896222"/>
    <lineage>
        <taxon>Bacteria</taxon>
        <taxon>Pseudomonadati</taxon>
        <taxon>Fibrobacterota</taxon>
        <taxon>Fibrobacteria</taxon>
        <taxon>Fibrobacterales</taxon>
        <taxon>Fibrobacteraceae</taxon>
        <taxon>Hallerella</taxon>
    </lineage>
</organism>
<dbReference type="Proteomes" id="UP000231134">
    <property type="component" value="Unassembled WGS sequence"/>
</dbReference>
<protein>
    <submittedName>
        <fullName evidence="1">Uncharacterized protein</fullName>
    </submittedName>
</protein>
<evidence type="ECO:0000313" key="2">
    <source>
        <dbReference type="Proteomes" id="UP000231134"/>
    </source>
</evidence>
<keyword evidence="2" id="KW-1185">Reference proteome</keyword>
<proteinExistence type="predicted"/>
<dbReference type="EMBL" id="PGEX01000001">
    <property type="protein sequence ID" value="PJJ42312.1"/>
    <property type="molecule type" value="Genomic_DNA"/>
</dbReference>
<evidence type="ECO:0000313" key="1">
    <source>
        <dbReference type="EMBL" id="PJJ42312.1"/>
    </source>
</evidence>
<accession>A0A2M9A9C3</accession>
<dbReference type="AlphaFoldDB" id="A0A2M9A9C3"/>
<comment type="caution">
    <text evidence="1">The sequence shown here is derived from an EMBL/GenBank/DDBJ whole genome shotgun (WGS) entry which is preliminary data.</text>
</comment>
<name>A0A2M9A9C3_9BACT</name>
<sequence>MIYAVKMNGDRVELYDAQTGSYQRSVCCNAISATVQGNVVAVNKKDGRTEIYDADTGSYQRSL</sequence>
<gene>
    <name evidence="1" type="ORF">BGX16_2337</name>
</gene>